<name>A0A835W636_CHLIN</name>
<evidence type="ECO:0000313" key="3">
    <source>
        <dbReference type="EMBL" id="KAG2440785.1"/>
    </source>
</evidence>
<reference evidence="3" key="1">
    <citation type="journal article" date="2020" name="bioRxiv">
        <title>Comparative genomics of Chlamydomonas.</title>
        <authorList>
            <person name="Craig R.J."/>
            <person name="Hasan A.R."/>
            <person name="Ness R.W."/>
            <person name="Keightley P.D."/>
        </authorList>
    </citation>
    <scope>NUCLEOTIDE SEQUENCE</scope>
    <source>
        <strain evidence="3">SAG 7.73</strain>
    </source>
</reference>
<feature type="coiled-coil region" evidence="1">
    <location>
        <begin position="32"/>
        <end position="70"/>
    </location>
</feature>
<comment type="caution">
    <text evidence="3">The sequence shown here is derived from an EMBL/GenBank/DDBJ whole genome shotgun (WGS) entry which is preliminary data.</text>
</comment>
<feature type="compositionally biased region" description="Pro residues" evidence="2">
    <location>
        <begin position="249"/>
        <end position="265"/>
    </location>
</feature>
<feature type="region of interest" description="Disordered" evidence="2">
    <location>
        <begin position="243"/>
        <end position="309"/>
    </location>
</feature>
<keyword evidence="4" id="KW-1185">Reference proteome</keyword>
<proteinExistence type="predicted"/>
<feature type="region of interest" description="Disordered" evidence="2">
    <location>
        <begin position="343"/>
        <end position="362"/>
    </location>
</feature>
<evidence type="ECO:0000313" key="4">
    <source>
        <dbReference type="Proteomes" id="UP000650467"/>
    </source>
</evidence>
<evidence type="ECO:0000256" key="2">
    <source>
        <dbReference type="SAM" id="MobiDB-lite"/>
    </source>
</evidence>
<dbReference type="OrthoDB" id="10662701at2759"/>
<evidence type="ECO:0000256" key="1">
    <source>
        <dbReference type="SAM" id="Coils"/>
    </source>
</evidence>
<organism evidence="3 4">
    <name type="scientific">Chlamydomonas incerta</name>
    <dbReference type="NCBI Taxonomy" id="51695"/>
    <lineage>
        <taxon>Eukaryota</taxon>
        <taxon>Viridiplantae</taxon>
        <taxon>Chlorophyta</taxon>
        <taxon>core chlorophytes</taxon>
        <taxon>Chlorophyceae</taxon>
        <taxon>CS clade</taxon>
        <taxon>Chlamydomonadales</taxon>
        <taxon>Chlamydomonadaceae</taxon>
        <taxon>Chlamydomonas</taxon>
    </lineage>
</organism>
<sequence length="372" mass="39232">MDELMTAGAELHMAKRARYSRDQAQQLRGRSRSQLMDLARDLEAQEQRLREELREARRSYVRRVSDLARRTENTVRGSAEALPHRQGACMLAATETAARSGETMARAALHQPSASFSFPRLQPGSTTAAAATTVTTACSTLGGAGLIMGAPHAARRSSGDGPAVVMGPPASVPPSRRCSGGGVPSGPMLAPRRDTEQSQPQQPQAWRQSAPALPAAAAQAPLTRDGVLSSVMAMLRSKAAATAAAPTPDAAPPPSKGQPVFPPHPTELRMARALSAKRSPAMPPPSSSSSPSQGWLSHKPAPTPLTSSPPVPLSLLLPLPQQALPQQLPAARASARFAIDQQHQHPRPMAQPQLQLAPSPRRAPVLQLVGGF</sequence>
<feature type="region of interest" description="Disordered" evidence="2">
    <location>
        <begin position="152"/>
        <end position="218"/>
    </location>
</feature>
<dbReference type="AlphaFoldDB" id="A0A835W636"/>
<gene>
    <name evidence="3" type="ORF">HXX76_003641</name>
</gene>
<keyword evidence="1" id="KW-0175">Coiled coil</keyword>
<protein>
    <submittedName>
        <fullName evidence="3">Uncharacterized protein</fullName>
    </submittedName>
</protein>
<feature type="compositionally biased region" description="Low complexity" evidence="2">
    <location>
        <begin position="197"/>
        <end position="218"/>
    </location>
</feature>
<dbReference type="EMBL" id="JAEHOC010000006">
    <property type="protein sequence ID" value="KAG2440785.1"/>
    <property type="molecule type" value="Genomic_DNA"/>
</dbReference>
<accession>A0A835W636</accession>
<dbReference type="Proteomes" id="UP000650467">
    <property type="component" value="Unassembled WGS sequence"/>
</dbReference>